<keyword evidence="5" id="KW-0670">Pyruvate</keyword>
<evidence type="ECO:0000313" key="6">
    <source>
        <dbReference type="Proteomes" id="UP000262882"/>
    </source>
</evidence>
<evidence type="ECO:0000259" key="4">
    <source>
        <dbReference type="Pfam" id="PF00676"/>
    </source>
</evidence>
<protein>
    <submittedName>
        <fullName evidence="5">Pyruvate dehydrogenase (Acetyl-transferring) E1 component subunit alpha</fullName>
    </submittedName>
</protein>
<dbReference type="InterPro" id="IPR029061">
    <property type="entry name" value="THDP-binding"/>
</dbReference>
<evidence type="ECO:0000256" key="2">
    <source>
        <dbReference type="ARBA" id="ARBA00023002"/>
    </source>
</evidence>
<sequence>MSPHDEPGRPGDGDLVRLLTPDGERVEHPDYDLDLSKSQYRALYRDMRLVRRVDTEAVALQRQGELGMWIPCEGQEGAQVGSAHALRPDDHVFPSYREQGVAWCRGIAPLTLMGMLRGVSNGGWDPERNGFHLYTIVIGTQTLHAVGYAMGMRRDGADAAVLAYFGDGATSQGDVNEAFNFAAVFRAPVVFFCQNNQWAISVPNDRQTRAPLYRRAAGFGFPGIRVDGNDVLACLAVTRDALAGARRGEGPVLVEALTYRMGPHTTSDDPSRYRSEEDVDYWRARDPISRMRAYLTREGMADDAFFREVEEEGDRIAAELREGVRAMPDPPVEAIFDHVYAAPHPLLAEERAQHLRYLDGFADE</sequence>
<dbReference type="GO" id="GO:0016624">
    <property type="term" value="F:oxidoreductase activity, acting on the aldehyde or oxo group of donors, disulfide as acceptor"/>
    <property type="evidence" value="ECO:0007669"/>
    <property type="project" value="InterPro"/>
</dbReference>
<feature type="domain" description="Dehydrogenase E1 component" evidence="4">
    <location>
        <begin position="45"/>
        <end position="323"/>
    </location>
</feature>
<comment type="cofactor">
    <cofactor evidence="1">
        <name>thiamine diphosphate</name>
        <dbReference type="ChEBI" id="CHEBI:58937"/>
    </cofactor>
</comment>
<dbReference type="RefSeq" id="WP_117398895.1">
    <property type="nucleotide sequence ID" value="NZ_QVNQ01000002.1"/>
</dbReference>
<keyword evidence="2" id="KW-0560">Oxidoreductase</keyword>
<evidence type="ECO:0000313" key="5">
    <source>
        <dbReference type="EMBL" id="RFS86613.1"/>
    </source>
</evidence>
<dbReference type="PANTHER" id="PTHR43380:SF1">
    <property type="entry name" value="2-OXOISOVALERATE DEHYDROGENASE SUBUNIT ALPHA, MITOCHONDRIAL"/>
    <property type="match status" value="1"/>
</dbReference>
<dbReference type="GO" id="GO:0009083">
    <property type="term" value="P:branched-chain amino acid catabolic process"/>
    <property type="evidence" value="ECO:0007669"/>
    <property type="project" value="TreeGrafter"/>
</dbReference>
<evidence type="ECO:0000256" key="1">
    <source>
        <dbReference type="ARBA" id="ARBA00001964"/>
    </source>
</evidence>
<dbReference type="NCBIfam" id="TIGR03181">
    <property type="entry name" value="PDH_E1_alph_x"/>
    <property type="match status" value="1"/>
</dbReference>
<name>A0A372GNI0_9ACTN</name>
<dbReference type="SUPFAM" id="SSF52518">
    <property type="entry name" value="Thiamin diphosphate-binding fold (THDP-binding)"/>
    <property type="match status" value="1"/>
</dbReference>
<dbReference type="PANTHER" id="PTHR43380">
    <property type="entry name" value="2-OXOISOVALERATE DEHYDROGENASE SUBUNIT ALPHA, MITOCHONDRIAL"/>
    <property type="match status" value="1"/>
</dbReference>
<dbReference type="EMBL" id="QVNQ01000002">
    <property type="protein sequence ID" value="RFS86613.1"/>
    <property type="molecule type" value="Genomic_DNA"/>
</dbReference>
<accession>A0A372GNI0</accession>
<dbReference type="AlphaFoldDB" id="A0A372GNI0"/>
<evidence type="ECO:0000256" key="3">
    <source>
        <dbReference type="ARBA" id="ARBA00023052"/>
    </source>
</evidence>
<gene>
    <name evidence="5" type="primary">pdhA</name>
    <name evidence="5" type="ORF">D0T12_08625</name>
</gene>
<dbReference type="GO" id="GO:0000287">
    <property type="term" value="F:magnesium ion binding"/>
    <property type="evidence" value="ECO:0007669"/>
    <property type="project" value="UniProtKB-ARBA"/>
</dbReference>
<keyword evidence="3" id="KW-0786">Thiamine pyrophosphate</keyword>
<dbReference type="CDD" id="cd02000">
    <property type="entry name" value="TPP_E1_PDC_ADC_BCADC"/>
    <property type="match status" value="1"/>
</dbReference>
<dbReference type="OrthoDB" id="9766715at2"/>
<dbReference type="Pfam" id="PF00676">
    <property type="entry name" value="E1_dh"/>
    <property type="match status" value="1"/>
</dbReference>
<dbReference type="InterPro" id="IPR050771">
    <property type="entry name" value="Alpha-ketoacid_DH_E1_comp"/>
</dbReference>
<dbReference type="InterPro" id="IPR017596">
    <property type="entry name" value="PdhA/BkdA"/>
</dbReference>
<dbReference type="InterPro" id="IPR001017">
    <property type="entry name" value="DH_E1"/>
</dbReference>
<comment type="caution">
    <text evidence="5">The sequence shown here is derived from an EMBL/GenBank/DDBJ whole genome shotgun (WGS) entry which is preliminary data.</text>
</comment>
<dbReference type="Proteomes" id="UP000262882">
    <property type="component" value="Unassembled WGS sequence"/>
</dbReference>
<proteinExistence type="predicted"/>
<dbReference type="Gene3D" id="3.40.50.970">
    <property type="match status" value="1"/>
</dbReference>
<organism evidence="5 6">
    <name type="scientific">Actinomadura spongiicola</name>
    <dbReference type="NCBI Taxonomy" id="2303421"/>
    <lineage>
        <taxon>Bacteria</taxon>
        <taxon>Bacillati</taxon>
        <taxon>Actinomycetota</taxon>
        <taxon>Actinomycetes</taxon>
        <taxon>Streptosporangiales</taxon>
        <taxon>Thermomonosporaceae</taxon>
        <taxon>Actinomadura</taxon>
    </lineage>
</organism>
<keyword evidence="6" id="KW-1185">Reference proteome</keyword>
<reference evidence="5 6" key="1">
    <citation type="submission" date="2018-08" db="EMBL/GenBank/DDBJ databases">
        <title>Actinomadura spongicola sp. nov., isolated from marine sponge Leucetta chagosensis.</title>
        <authorList>
            <person name="Li L."/>
            <person name="Lin H.W."/>
        </authorList>
    </citation>
    <scope>NUCLEOTIDE SEQUENCE [LARGE SCALE GENOMIC DNA]</scope>
    <source>
        <strain evidence="5 6">LHW52907</strain>
    </source>
</reference>